<gene>
    <name evidence="3" type="ORF">BRENAR_LOCUS4667</name>
</gene>
<evidence type="ECO:0000313" key="4">
    <source>
        <dbReference type="Proteomes" id="UP000290900"/>
    </source>
</evidence>
<dbReference type="STRING" id="13370.A0A448YSP8"/>
<dbReference type="FunCoup" id="A0A448YSP8">
    <property type="interactions" value="14"/>
</dbReference>
<evidence type="ECO:0000256" key="2">
    <source>
        <dbReference type="ARBA" id="ARBA00040895"/>
    </source>
</evidence>
<dbReference type="PANTHER" id="PTHR31902:SF7">
    <property type="entry name" value="ALTERED INHERITANCE OF MITOCHONDRIA PROTEIN 32"/>
    <property type="match status" value="1"/>
</dbReference>
<dbReference type="AlphaFoldDB" id="A0A448YSP8"/>
<comment type="similarity">
    <text evidence="1">Belongs to the AIM32 family.</text>
</comment>
<dbReference type="InterPro" id="IPR009737">
    <property type="entry name" value="Aim32/Apd1-like"/>
</dbReference>
<name>A0A448YSP8_BRENA</name>
<evidence type="ECO:0000313" key="3">
    <source>
        <dbReference type="EMBL" id="VEU23938.1"/>
    </source>
</evidence>
<keyword evidence="4" id="KW-1185">Reference proteome</keyword>
<dbReference type="InParanoid" id="A0A448YSP8"/>
<protein>
    <recommendedName>
        <fullName evidence="2">Altered inheritance of mitochondria protein 32</fullName>
    </recommendedName>
</protein>
<dbReference type="EMBL" id="CAACVR010000067">
    <property type="protein sequence ID" value="VEU23938.1"/>
    <property type="molecule type" value="Genomic_DNA"/>
</dbReference>
<reference evidence="3 4" key="1">
    <citation type="submission" date="2018-12" db="EMBL/GenBank/DDBJ databases">
        <authorList>
            <person name="Tiukova I."/>
            <person name="Dainat J."/>
        </authorList>
    </citation>
    <scope>NUCLEOTIDE SEQUENCE [LARGE SCALE GENOMIC DNA]</scope>
</reference>
<dbReference type="Proteomes" id="UP000290900">
    <property type="component" value="Unassembled WGS sequence"/>
</dbReference>
<proteinExistence type="inferred from homology"/>
<sequence>MLPLKRAFSTSSHSLQVTSLSGTYKFVPCPQPVIDTGCTYCQPPEFPFNKQIDHTRPLRNSTATLYRHLLILNGIPDNESWPRRFEMSPGSIIGDLNTLKRKYTDGYHPSLISMTSLEVFKGDVDVAGIYPDGLMVEIPKDRRKDFVLAFLDGEGEGEEEALKKKELRASFKTRKLTKDYVLICGHTKRDIRCGELGPMIKDEFEKVLPKNKVELGYISHVGGHSFAGNVLIFKKNGDVIWYGRVEPRHVQGIVNMTVLGNEIIEELYRG</sequence>
<organism evidence="3 4">
    <name type="scientific">Brettanomyces naardenensis</name>
    <name type="common">Yeast</name>
    <dbReference type="NCBI Taxonomy" id="13370"/>
    <lineage>
        <taxon>Eukaryota</taxon>
        <taxon>Fungi</taxon>
        <taxon>Dikarya</taxon>
        <taxon>Ascomycota</taxon>
        <taxon>Saccharomycotina</taxon>
        <taxon>Pichiomycetes</taxon>
        <taxon>Pichiales</taxon>
        <taxon>Pichiaceae</taxon>
        <taxon>Brettanomyces</taxon>
    </lineage>
</organism>
<dbReference type="CDD" id="cd03062">
    <property type="entry name" value="TRX_Fd_Sucrase"/>
    <property type="match status" value="1"/>
</dbReference>
<dbReference type="Gene3D" id="3.40.30.10">
    <property type="entry name" value="Glutaredoxin"/>
    <property type="match status" value="1"/>
</dbReference>
<dbReference type="InterPro" id="IPR036249">
    <property type="entry name" value="Thioredoxin-like_sf"/>
</dbReference>
<dbReference type="SUPFAM" id="SSF52833">
    <property type="entry name" value="Thioredoxin-like"/>
    <property type="match status" value="1"/>
</dbReference>
<dbReference type="OrthoDB" id="10253744at2759"/>
<evidence type="ECO:0000256" key="1">
    <source>
        <dbReference type="ARBA" id="ARBA00038208"/>
    </source>
</evidence>
<dbReference type="PANTHER" id="PTHR31902">
    <property type="entry name" value="ACTIN PATCHES DISTAL PROTEIN 1"/>
    <property type="match status" value="1"/>
</dbReference>
<accession>A0A448YSP8</accession>
<dbReference type="Pfam" id="PF06999">
    <property type="entry name" value="Suc_Fer-like"/>
    <property type="match status" value="1"/>
</dbReference>